<dbReference type="PROSITE" id="PS00105">
    <property type="entry name" value="AA_TRANSFER_CLASS_1"/>
    <property type="match status" value="1"/>
</dbReference>
<dbReference type="EMBL" id="BAFB01000065">
    <property type="protein sequence ID" value="GAB33470.1"/>
    <property type="molecule type" value="Genomic_DNA"/>
</dbReference>
<feature type="domain" description="Aminotransferase class I/classII large" evidence="4">
    <location>
        <begin position="32"/>
        <end position="351"/>
    </location>
</feature>
<evidence type="ECO:0000313" key="6">
    <source>
        <dbReference type="Proteomes" id="UP000005038"/>
    </source>
</evidence>
<evidence type="ECO:0000256" key="3">
    <source>
        <dbReference type="RuleBase" id="RU000481"/>
    </source>
</evidence>
<dbReference type="Proteomes" id="UP000005038">
    <property type="component" value="Unassembled WGS sequence"/>
</dbReference>
<gene>
    <name evidence="5" type="ORF">GOOTI_065_00750</name>
</gene>
<dbReference type="STRING" id="1108044.GOOTI_065_00750"/>
<evidence type="ECO:0000256" key="1">
    <source>
        <dbReference type="ARBA" id="ARBA00001933"/>
    </source>
</evidence>
<evidence type="ECO:0000313" key="5">
    <source>
        <dbReference type="EMBL" id="GAB33470.1"/>
    </source>
</evidence>
<keyword evidence="3" id="KW-0808">Transferase</keyword>
<evidence type="ECO:0000256" key="2">
    <source>
        <dbReference type="ARBA" id="ARBA00022898"/>
    </source>
</evidence>
<keyword evidence="2" id="KW-0663">Pyridoxal phosphate</keyword>
<comment type="cofactor">
    <cofactor evidence="1 3">
        <name>pyridoxal 5'-phosphate</name>
        <dbReference type="ChEBI" id="CHEBI:597326"/>
    </cofactor>
</comment>
<dbReference type="GO" id="GO:0030170">
    <property type="term" value="F:pyridoxal phosphate binding"/>
    <property type="evidence" value="ECO:0007669"/>
    <property type="project" value="InterPro"/>
</dbReference>
<dbReference type="InterPro" id="IPR004839">
    <property type="entry name" value="Aminotransferase_I/II_large"/>
</dbReference>
<comment type="caution">
    <text evidence="5">The sequence shown here is derived from an EMBL/GenBank/DDBJ whole genome shotgun (WGS) entry which is preliminary data.</text>
</comment>
<dbReference type="InterPro" id="IPR015421">
    <property type="entry name" value="PyrdxlP-dep_Trfase_major"/>
</dbReference>
<dbReference type="Pfam" id="PF00155">
    <property type="entry name" value="Aminotran_1_2"/>
    <property type="match status" value="1"/>
</dbReference>
<dbReference type="NCBIfam" id="NF005915">
    <property type="entry name" value="PRK07908.1"/>
    <property type="match status" value="1"/>
</dbReference>
<comment type="similarity">
    <text evidence="3">Belongs to the class-I pyridoxal-phosphate-dependent aminotransferase family.</text>
</comment>
<dbReference type="AlphaFoldDB" id="H5TJ12"/>
<dbReference type="InterPro" id="IPR015422">
    <property type="entry name" value="PyrdxlP-dep_Trfase_small"/>
</dbReference>
<dbReference type="SUPFAM" id="SSF53383">
    <property type="entry name" value="PLP-dependent transferases"/>
    <property type="match status" value="1"/>
</dbReference>
<dbReference type="GO" id="GO:0008483">
    <property type="term" value="F:transaminase activity"/>
    <property type="evidence" value="ECO:0007669"/>
    <property type="project" value="UniProtKB-KW"/>
</dbReference>
<keyword evidence="6" id="KW-1185">Reference proteome</keyword>
<dbReference type="CDD" id="cd00609">
    <property type="entry name" value="AAT_like"/>
    <property type="match status" value="1"/>
</dbReference>
<organism evidence="5 6">
    <name type="scientific">Gordonia otitidis (strain DSM 44809 / CCUG 52243 / JCM 12355 / NBRC 100426 / IFM 10032)</name>
    <dbReference type="NCBI Taxonomy" id="1108044"/>
    <lineage>
        <taxon>Bacteria</taxon>
        <taxon>Bacillati</taxon>
        <taxon>Actinomycetota</taxon>
        <taxon>Actinomycetes</taxon>
        <taxon>Mycobacteriales</taxon>
        <taxon>Gordoniaceae</taxon>
        <taxon>Gordonia</taxon>
    </lineage>
</organism>
<name>H5TJ12_GORO1</name>
<proteinExistence type="inferred from homology"/>
<dbReference type="RefSeq" id="WP_007237722.1">
    <property type="nucleotide sequence ID" value="NZ_BAFB01000065.1"/>
</dbReference>
<accession>H5TJ12</accession>
<dbReference type="EC" id="2.6.1.-" evidence="3"/>
<sequence>MTAESIPDDNVYRPGRHGDADVERGLVDFAVNVRGETPDFVRTALEEACSRLASYPSAADTDAALEAICALHRRERDEVLLLAGAADGFEMLPRLGIRHAALVQPSFTEPELALRAAGIRISQIELAPPWRIDPDDIGTRIPDDADLVVVGNPTNPTSVLHSRAALDAMRRPGRILVVDEAFADLTLDPETGEREPESLASDRGDDLVVIRSITKTFGLAGLRAGYLLAAPGIVARLNRGRRPWPLSTPSLVAITQCVGPAGQRFCDDAARVVAADRDAMVDRLALAGIEVCTGPAAPFVLIDIPEAIAVKRALRAAGFGVRSCANFVGLSTDHLRLAVRDDATVGLMVDALIRARKELDDDRR</sequence>
<dbReference type="OrthoDB" id="3401872at2"/>
<dbReference type="Gene3D" id="3.40.640.10">
    <property type="entry name" value="Type I PLP-dependent aspartate aminotransferase-like (Major domain)"/>
    <property type="match status" value="1"/>
</dbReference>
<dbReference type="PANTHER" id="PTHR42885">
    <property type="entry name" value="HISTIDINOL-PHOSPHATE AMINOTRANSFERASE-RELATED"/>
    <property type="match status" value="1"/>
</dbReference>
<reference evidence="5" key="1">
    <citation type="submission" date="2012-02" db="EMBL/GenBank/DDBJ databases">
        <title>Whole genome shotgun sequence of Gordonia otitidis NBRC 100426.</title>
        <authorList>
            <person name="Yoshida I."/>
            <person name="Hosoyama A."/>
            <person name="Tsuchikane K."/>
            <person name="Katsumata H."/>
            <person name="Yamazaki S."/>
            <person name="Fujita N."/>
        </authorList>
    </citation>
    <scope>NUCLEOTIDE SEQUENCE [LARGE SCALE GENOMIC DNA]</scope>
    <source>
        <strain evidence="5">NBRC 100426</strain>
    </source>
</reference>
<dbReference type="InterPro" id="IPR015424">
    <property type="entry name" value="PyrdxlP-dep_Trfase"/>
</dbReference>
<dbReference type="Gene3D" id="3.90.1150.10">
    <property type="entry name" value="Aspartate Aminotransferase, domain 1"/>
    <property type="match status" value="1"/>
</dbReference>
<dbReference type="PANTHER" id="PTHR42885:SF1">
    <property type="entry name" value="THREONINE-PHOSPHATE DECARBOXYLASE"/>
    <property type="match status" value="1"/>
</dbReference>
<dbReference type="InterPro" id="IPR004838">
    <property type="entry name" value="NHTrfase_class1_PyrdxlP-BS"/>
</dbReference>
<evidence type="ECO:0000259" key="4">
    <source>
        <dbReference type="Pfam" id="PF00155"/>
    </source>
</evidence>
<keyword evidence="3 5" id="KW-0032">Aminotransferase</keyword>
<protein>
    <recommendedName>
        <fullName evidence="3">Aminotransferase</fullName>
        <ecNumber evidence="3">2.6.1.-</ecNumber>
    </recommendedName>
</protein>